<proteinExistence type="predicted"/>
<dbReference type="InterPro" id="IPR038720">
    <property type="entry name" value="YprB_RNase_H-like_dom"/>
</dbReference>
<feature type="domain" description="YprB ribonuclease H-like" evidence="1">
    <location>
        <begin position="105"/>
        <end position="273"/>
    </location>
</feature>
<gene>
    <name evidence="2" type="primary">yprB</name>
    <name evidence="2" type="ORF">J27TS8_07840</name>
</gene>
<dbReference type="Pfam" id="PF13482">
    <property type="entry name" value="RNase_H_2"/>
    <property type="match status" value="1"/>
</dbReference>
<dbReference type="InterPro" id="IPR012337">
    <property type="entry name" value="RNaseH-like_sf"/>
</dbReference>
<reference evidence="2" key="1">
    <citation type="submission" date="2021-03" db="EMBL/GenBank/DDBJ databases">
        <title>Antimicrobial resistance genes in bacteria isolated from Japanese honey, and their potential for conferring macrolide and lincosamide resistance in the American foulbrood pathogen Paenibacillus larvae.</title>
        <authorList>
            <person name="Okamoto M."/>
            <person name="Kumagai M."/>
            <person name="Kanamori H."/>
            <person name="Takamatsu D."/>
        </authorList>
    </citation>
    <scope>NUCLEOTIDE SEQUENCE</scope>
    <source>
        <strain evidence="2">J27TS8</strain>
    </source>
</reference>
<dbReference type="PANTHER" id="PTHR38462:SF1">
    <property type="entry name" value="YPRB RIBONUCLEASE H-LIKE DOMAIN-CONTAINING PROTEIN"/>
    <property type="match status" value="1"/>
</dbReference>
<organism evidence="2 3">
    <name type="scientific">Robertmurraya siralis</name>
    <dbReference type="NCBI Taxonomy" id="77777"/>
    <lineage>
        <taxon>Bacteria</taxon>
        <taxon>Bacillati</taxon>
        <taxon>Bacillota</taxon>
        <taxon>Bacilli</taxon>
        <taxon>Bacillales</taxon>
        <taxon>Bacillaceae</taxon>
        <taxon>Robertmurraya</taxon>
    </lineage>
</organism>
<evidence type="ECO:0000259" key="1">
    <source>
        <dbReference type="Pfam" id="PF13482"/>
    </source>
</evidence>
<dbReference type="RefSeq" id="WP_137743159.1">
    <property type="nucleotide sequence ID" value="NZ_BORC01000001.1"/>
</dbReference>
<evidence type="ECO:0000313" key="3">
    <source>
        <dbReference type="Proteomes" id="UP000682111"/>
    </source>
</evidence>
<dbReference type="PANTHER" id="PTHR38462">
    <property type="entry name" value="EXONUCLEASE-LIKE PROTEIN"/>
    <property type="match status" value="1"/>
</dbReference>
<name>A0A919WF34_9BACI</name>
<dbReference type="OrthoDB" id="9790530at2"/>
<evidence type="ECO:0000313" key="2">
    <source>
        <dbReference type="EMBL" id="GIN60791.1"/>
    </source>
</evidence>
<dbReference type="SUPFAM" id="SSF53098">
    <property type="entry name" value="Ribonuclease H-like"/>
    <property type="match status" value="1"/>
</dbReference>
<dbReference type="SUPFAM" id="SSF81901">
    <property type="entry name" value="HCP-like"/>
    <property type="match status" value="1"/>
</dbReference>
<accession>A0A919WF34</accession>
<comment type="caution">
    <text evidence="2">The sequence shown here is derived from an EMBL/GenBank/DDBJ whole genome shotgun (WGS) entry which is preliminary data.</text>
</comment>
<dbReference type="AlphaFoldDB" id="A0A919WF34"/>
<keyword evidence="3" id="KW-1185">Reference proteome</keyword>
<sequence>MSFRNKLNRLKPHIRSEKMAESKSPQAMIEFEGTVPFQEQWEQHFVKPYYYDGDFCFIREREFPLEQKYGKYTFAQFVDAIQAWNMSTVQHPLSAKGYSHEQLFFFDTETTGLGGGTGNTIFLLGYASVKNDKIVLRQHFLPHPAAEVPLYQSFLERIDYRTLVTYNGKAFDWPQVKTRHTLIRELVPQLPAFGHFDLFHAARRLWKHKLDRLKLSIVEKEILGVERHEDVPGYLAPMIYFDFVETQKPDGMLGILQHNEKDILSLITLYTHISFQLLNIDQSRTVSEGYEVGRWYASLGERAGALENLSLVAKGTEQSALKAKLALSYELKKQKEWEKATQLWKELTNANHKNIVFEVCLELAKYYEHHQKELESALYYSEKALHILHEKMTLWEGKDSAALHEVEKRIARIMRKQQSARKNQ</sequence>
<dbReference type="EMBL" id="BORC01000001">
    <property type="protein sequence ID" value="GIN60791.1"/>
    <property type="molecule type" value="Genomic_DNA"/>
</dbReference>
<protein>
    <recommendedName>
        <fullName evidence="1">YprB ribonuclease H-like domain-containing protein</fullName>
    </recommendedName>
</protein>
<dbReference type="Proteomes" id="UP000682111">
    <property type="component" value="Unassembled WGS sequence"/>
</dbReference>